<evidence type="ECO:0000313" key="3">
    <source>
        <dbReference type="EMBL" id="KAL3728823.1"/>
    </source>
</evidence>
<dbReference type="InterPro" id="IPR012337">
    <property type="entry name" value="RNaseH-like_sf"/>
</dbReference>
<accession>A0ABD3JPA1</accession>
<sequence length="418" mass="47074">MPQKSIKGRVIADILAENPRTLNDDDCPLDDRILAINEDAWSMFFDGAVNLSGSGTGAVLISPDGQHHPVAAKLIFPCTNNIAEYEACILGLQAAIEMGVAKLKVYGDSALIILQTVGEWKTRDAKLLPYHKYLEELVKEFDEISFEYLARSHNQFADALATLSSMLQVTDGLEVEPLKIEVLAKPSYCMVVNEELDEKPWYCDIMNYIQKQEFPEGSTPADRKYIMKMASKFFVSGKNLYKRSYDSVLLRCVDEAEATRIMQEVHEGVCGPHMNGHMLAKKIMRLGYYCLALESDCIQHVRSCHHCQIHGDKINVPPTELHQLSEPWPFSMWGIDVIGPINPKASNGHRFILVAIDYFSKWIEAASYANVTARNVVKFIRRDIIARYGVPEAIVTDNGTNLNNKFVDELFSEFKSSI</sequence>
<dbReference type="Pfam" id="PF00665">
    <property type="entry name" value="rve"/>
    <property type="match status" value="1"/>
</dbReference>
<protein>
    <submittedName>
        <fullName evidence="3">Uncharacterized protein</fullName>
    </submittedName>
</protein>
<keyword evidence="4" id="KW-1185">Reference proteome</keyword>
<name>A0ABD3JPA1_EUCGL</name>
<feature type="domain" description="Integrase catalytic" evidence="2">
    <location>
        <begin position="323"/>
        <end position="418"/>
    </location>
</feature>
<evidence type="ECO:0000259" key="1">
    <source>
        <dbReference type="PROSITE" id="PS50879"/>
    </source>
</evidence>
<dbReference type="PROSITE" id="PS50994">
    <property type="entry name" value="INTEGRASE"/>
    <property type="match status" value="1"/>
</dbReference>
<dbReference type="AlphaFoldDB" id="A0ABD3JPA1"/>
<feature type="domain" description="RNase H type-1" evidence="1">
    <location>
        <begin position="37"/>
        <end position="166"/>
    </location>
</feature>
<dbReference type="Pfam" id="PF13456">
    <property type="entry name" value="RVT_3"/>
    <property type="match status" value="1"/>
</dbReference>
<dbReference type="CDD" id="cd09279">
    <property type="entry name" value="RNase_HI_like"/>
    <property type="match status" value="1"/>
</dbReference>
<dbReference type="InterPro" id="IPR002156">
    <property type="entry name" value="RNaseH_domain"/>
</dbReference>
<reference evidence="3 4" key="1">
    <citation type="submission" date="2024-11" db="EMBL/GenBank/DDBJ databases">
        <title>Chromosome-level genome assembly of Eucalyptus globulus Labill. provides insights into its genome evolution.</title>
        <authorList>
            <person name="Li X."/>
        </authorList>
    </citation>
    <scope>NUCLEOTIDE SEQUENCE [LARGE SCALE GENOMIC DNA]</scope>
    <source>
        <strain evidence="3">CL2024</strain>
        <tissue evidence="3">Fresh tender leaves</tissue>
    </source>
</reference>
<dbReference type="InterPro" id="IPR036397">
    <property type="entry name" value="RNaseH_sf"/>
</dbReference>
<organism evidence="3 4">
    <name type="scientific">Eucalyptus globulus</name>
    <name type="common">Tasmanian blue gum</name>
    <dbReference type="NCBI Taxonomy" id="34317"/>
    <lineage>
        <taxon>Eukaryota</taxon>
        <taxon>Viridiplantae</taxon>
        <taxon>Streptophyta</taxon>
        <taxon>Embryophyta</taxon>
        <taxon>Tracheophyta</taxon>
        <taxon>Spermatophyta</taxon>
        <taxon>Magnoliopsida</taxon>
        <taxon>eudicotyledons</taxon>
        <taxon>Gunneridae</taxon>
        <taxon>Pentapetalae</taxon>
        <taxon>rosids</taxon>
        <taxon>malvids</taxon>
        <taxon>Myrtales</taxon>
        <taxon>Myrtaceae</taxon>
        <taxon>Myrtoideae</taxon>
        <taxon>Eucalypteae</taxon>
        <taxon>Eucalyptus</taxon>
    </lineage>
</organism>
<dbReference type="Gene3D" id="3.30.420.10">
    <property type="entry name" value="Ribonuclease H-like superfamily/Ribonuclease H"/>
    <property type="match status" value="2"/>
</dbReference>
<gene>
    <name evidence="3" type="ORF">ACJRO7_033410</name>
</gene>
<dbReference type="PANTHER" id="PTHR48475">
    <property type="entry name" value="RIBONUCLEASE H"/>
    <property type="match status" value="1"/>
</dbReference>
<dbReference type="InterPro" id="IPR001584">
    <property type="entry name" value="Integrase_cat-core"/>
</dbReference>
<evidence type="ECO:0000259" key="2">
    <source>
        <dbReference type="PROSITE" id="PS50994"/>
    </source>
</evidence>
<dbReference type="Gene3D" id="1.10.340.70">
    <property type="match status" value="1"/>
</dbReference>
<dbReference type="PANTHER" id="PTHR48475:SF1">
    <property type="entry name" value="RNASE H TYPE-1 DOMAIN-CONTAINING PROTEIN"/>
    <property type="match status" value="1"/>
</dbReference>
<dbReference type="PROSITE" id="PS50879">
    <property type="entry name" value="RNASE_H_1"/>
    <property type="match status" value="1"/>
</dbReference>
<dbReference type="SUPFAM" id="SSF53098">
    <property type="entry name" value="Ribonuclease H-like"/>
    <property type="match status" value="2"/>
</dbReference>
<dbReference type="Proteomes" id="UP001634007">
    <property type="component" value="Unassembled WGS sequence"/>
</dbReference>
<proteinExistence type="predicted"/>
<comment type="caution">
    <text evidence="3">The sequence shown here is derived from an EMBL/GenBank/DDBJ whole genome shotgun (WGS) entry which is preliminary data.</text>
</comment>
<evidence type="ECO:0000313" key="4">
    <source>
        <dbReference type="Proteomes" id="UP001634007"/>
    </source>
</evidence>
<dbReference type="EMBL" id="JBJKBG010000008">
    <property type="protein sequence ID" value="KAL3728823.1"/>
    <property type="molecule type" value="Genomic_DNA"/>
</dbReference>